<dbReference type="EMBL" id="BMWY01000004">
    <property type="protein sequence ID" value="GGZ56480.1"/>
    <property type="molecule type" value="Genomic_DNA"/>
</dbReference>
<protein>
    <recommendedName>
        <fullName evidence="1">GIY-YIG domain-containing protein</fullName>
    </recommendedName>
</protein>
<name>A0ABQ3BW26_9FLAO</name>
<dbReference type="RefSeq" id="WP_156876787.1">
    <property type="nucleotide sequence ID" value="NZ_BMWY01000004.1"/>
</dbReference>
<dbReference type="Gene3D" id="3.40.1440.10">
    <property type="entry name" value="GIY-YIG endonuclease"/>
    <property type="match status" value="1"/>
</dbReference>
<feature type="domain" description="GIY-YIG" evidence="1">
    <location>
        <begin position="10"/>
        <end position="102"/>
    </location>
</feature>
<dbReference type="SMART" id="SM00465">
    <property type="entry name" value="GIYc"/>
    <property type="match status" value="1"/>
</dbReference>
<dbReference type="SUPFAM" id="SSF82771">
    <property type="entry name" value="GIY-YIG endonuclease"/>
    <property type="match status" value="1"/>
</dbReference>
<dbReference type="InterPro" id="IPR035901">
    <property type="entry name" value="GIY-YIG_endonuc_sf"/>
</dbReference>
<keyword evidence="3" id="KW-1185">Reference proteome</keyword>
<dbReference type="Proteomes" id="UP000615593">
    <property type="component" value="Unassembled WGS sequence"/>
</dbReference>
<dbReference type="CDD" id="cd10443">
    <property type="entry name" value="GIY-YIG_HE_Tlr8p_PBC-V_like"/>
    <property type="match status" value="1"/>
</dbReference>
<dbReference type="Pfam" id="PF01541">
    <property type="entry name" value="GIY-YIG"/>
    <property type="match status" value="1"/>
</dbReference>
<reference evidence="3" key="1">
    <citation type="journal article" date="2019" name="Int. J. Syst. Evol. Microbiol.">
        <title>The Global Catalogue of Microorganisms (GCM) 10K type strain sequencing project: providing services to taxonomists for standard genome sequencing and annotation.</title>
        <authorList>
            <consortium name="The Broad Institute Genomics Platform"/>
            <consortium name="The Broad Institute Genome Sequencing Center for Infectious Disease"/>
            <person name="Wu L."/>
            <person name="Ma J."/>
        </authorList>
    </citation>
    <scope>NUCLEOTIDE SEQUENCE [LARGE SCALE GENOMIC DNA]</scope>
    <source>
        <strain evidence="3">KCTC 12708</strain>
    </source>
</reference>
<evidence type="ECO:0000313" key="2">
    <source>
        <dbReference type="EMBL" id="GGZ56480.1"/>
    </source>
</evidence>
<evidence type="ECO:0000313" key="3">
    <source>
        <dbReference type="Proteomes" id="UP000615593"/>
    </source>
</evidence>
<accession>A0ABQ3BW26</accession>
<sequence length="154" mass="17573">MEMQQESNFEGIIYKAENRQTGEVYIGITTDSIESRKKDHIDKTRQGEETKFYEAIGTYGAEAFSWEQIDTATTINELASKEREYILKFNTQEKGYNTDAGGGIQKQVYKYDLETKKIIAEYSCLDDAAKSIETDKKAISKACYSVNQIYGGFY</sequence>
<evidence type="ECO:0000259" key="1">
    <source>
        <dbReference type="SMART" id="SM00465"/>
    </source>
</evidence>
<dbReference type="GeneID" id="94369423"/>
<dbReference type="InterPro" id="IPR000305">
    <property type="entry name" value="GIY-YIG_endonuc"/>
</dbReference>
<gene>
    <name evidence="2" type="ORF">GCM10008088_17570</name>
</gene>
<proteinExistence type="predicted"/>
<comment type="caution">
    <text evidence="2">The sequence shown here is derived from an EMBL/GenBank/DDBJ whole genome shotgun (WGS) entry which is preliminary data.</text>
</comment>
<organism evidence="2 3">
    <name type="scientific">Mesonia mobilis</name>
    <dbReference type="NCBI Taxonomy" id="369791"/>
    <lineage>
        <taxon>Bacteria</taxon>
        <taxon>Pseudomonadati</taxon>
        <taxon>Bacteroidota</taxon>
        <taxon>Flavobacteriia</taxon>
        <taxon>Flavobacteriales</taxon>
        <taxon>Flavobacteriaceae</taxon>
        <taxon>Mesonia</taxon>
    </lineage>
</organism>